<organism evidence="2 3">
    <name type="scientific">Dorcoceras hygrometricum</name>
    <dbReference type="NCBI Taxonomy" id="472368"/>
    <lineage>
        <taxon>Eukaryota</taxon>
        <taxon>Viridiplantae</taxon>
        <taxon>Streptophyta</taxon>
        <taxon>Embryophyta</taxon>
        <taxon>Tracheophyta</taxon>
        <taxon>Spermatophyta</taxon>
        <taxon>Magnoliopsida</taxon>
        <taxon>eudicotyledons</taxon>
        <taxon>Gunneridae</taxon>
        <taxon>Pentapetalae</taxon>
        <taxon>asterids</taxon>
        <taxon>lamiids</taxon>
        <taxon>Lamiales</taxon>
        <taxon>Gesneriaceae</taxon>
        <taxon>Didymocarpoideae</taxon>
        <taxon>Trichosporeae</taxon>
        <taxon>Loxocarpinae</taxon>
        <taxon>Dorcoceras</taxon>
    </lineage>
</organism>
<evidence type="ECO:0000313" key="2">
    <source>
        <dbReference type="EMBL" id="KZV37049.1"/>
    </source>
</evidence>
<gene>
    <name evidence="2" type="ORF">F511_11995</name>
</gene>
<feature type="region of interest" description="Disordered" evidence="1">
    <location>
        <begin position="80"/>
        <end position="102"/>
    </location>
</feature>
<feature type="non-terminal residue" evidence="2">
    <location>
        <position position="1"/>
    </location>
</feature>
<proteinExistence type="predicted"/>
<feature type="compositionally biased region" description="Pro residues" evidence="1">
    <location>
        <begin position="93"/>
        <end position="102"/>
    </location>
</feature>
<dbReference type="Proteomes" id="UP000250235">
    <property type="component" value="Unassembled WGS sequence"/>
</dbReference>
<sequence>EVKKLKEEVKTSWQLEKDKFLNSEDFETLFPVKASIFFEHGFNSCLAQFRANSYSKAEHPAPFLDVVHVLEYMHEECEVVDKDPSGAKASPQPEDPPSPSST</sequence>
<dbReference type="EMBL" id="KV003165">
    <property type="protein sequence ID" value="KZV37049.1"/>
    <property type="molecule type" value="Genomic_DNA"/>
</dbReference>
<reference evidence="2 3" key="1">
    <citation type="journal article" date="2015" name="Proc. Natl. Acad. Sci. U.S.A.">
        <title>The resurrection genome of Boea hygrometrica: A blueprint for survival of dehydration.</title>
        <authorList>
            <person name="Xiao L."/>
            <person name="Yang G."/>
            <person name="Zhang L."/>
            <person name="Yang X."/>
            <person name="Zhao S."/>
            <person name="Ji Z."/>
            <person name="Zhou Q."/>
            <person name="Hu M."/>
            <person name="Wang Y."/>
            <person name="Chen M."/>
            <person name="Xu Y."/>
            <person name="Jin H."/>
            <person name="Xiao X."/>
            <person name="Hu G."/>
            <person name="Bao F."/>
            <person name="Hu Y."/>
            <person name="Wan P."/>
            <person name="Li L."/>
            <person name="Deng X."/>
            <person name="Kuang T."/>
            <person name="Xiang C."/>
            <person name="Zhu J.K."/>
            <person name="Oliver M.J."/>
            <person name="He Y."/>
        </authorList>
    </citation>
    <scope>NUCLEOTIDE SEQUENCE [LARGE SCALE GENOMIC DNA]</scope>
    <source>
        <strain evidence="3">cv. XS01</strain>
    </source>
</reference>
<keyword evidence="2" id="KW-0378">Hydrolase</keyword>
<name>A0A2Z7BRH2_9LAMI</name>
<evidence type="ECO:0000256" key="1">
    <source>
        <dbReference type="SAM" id="MobiDB-lite"/>
    </source>
</evidence>
<dbReference type="AlphaFoldDB" id="A0A2Z7BRH2"/>
<dbReference type="GO" id="GO:0016787">
    <property type="term" value="F:hydrolase activity"/>
    <property type="evidence" value="ECO:0007669"/>
    <property type="project" value="UniProtKB-KW"/>
</dbReference>
<protein>
    <submittedName>
        <fullName evidence="2">Ubiquitin carboxyl-terminal hydrolase</fullName>
    </submittedName>
</protein>
<keyword evidence="3" id="KW-1185">Reference proteome</keyword>
<evidence type="ECO:0000313" key="3">
    <source>
        <dbReference type="Proteomes" id="UP000250235"/>
    </source>
</evidence>
<accession>A0A2Z7BRH2</accession>